<dbReference type="OrthoDB" id="3684496at2"/>
<keyword evidence="4" id="KW-0812">Transmembrane</keyword>
<dbReference type="EMBL" id="CP010978">
    <property type="protein sequence ID" value="AJQ25512.1"/>
    <property type="molecule type" value="Genomic_DNA"/>
</dbReference>
<dbReference type="InterPro" id="IPR036388">
    <property type="entry name" value="WH-like_DNA-bd_sf"/>
</dbReference>
<dbReference type="InterPro" id="IPR035472">
    <property type="entry name" value="RpiR-like_SIS"/>
</dbReference>
<evidence type="ECO:0000256" key="4">
    <source>
        <dbReference type="SAM" id="Phobius"/>
    </source>
</evidence>
<feature type="transmembrane region" description="Helical" evidence="4">
    <location>
        <begin position="136"/>
        <end position="156"/>
    </location>
</feature>
<keyword evidence="4" id="KW-1133">Transmembrane helix</keyword>
<dbReference type="InterPro" id="IPR047640">
    <property type="entry name" value="RpiR-like"/>
</dbReference>
<proteinExistence type="predicted"/>
<accession>I9NJD7</accession>
<reference evidence="8" key="2">
    <citation type="submission" date="2015-02" db="EMBL/GenBank/DDBJ databases">
        <title>Complete Genome Sequence of Pelosinus fermentans JBW45.</title>
        <authorList>
            <person name="De Leon K.B."/>
            <person name="Utturkar S.M."/>
            <person name="Camilleri L.B."/>
            <person name="Arkin A.P."/>
            <person name="Fields M.W."/>
            <person name="Brown S.D."/>
            <person name="Wall J.D."/>
        </authorList>
    </citation>
    <scope>NUCLEOTIDE SEQUENCE [LARGE SCALE GENOMIC DNA]</scope>
    <source>
        <strain evidence="8">JBW45</strain>
    </source>
</reference>
<protein>
    <submittedName>
        <fullName evidence="7">Transcriptional regulator, RpiR family</fullName>
    </submittedName>
</protein>
<dbReference type="InterPro" id="IPR046348">
    <property type="entry name" value="SIS_dom_sf"/>
</dbReference>
<organism evidence="7 8">
    <name type="scientific">Pelosinus fermentans JBW45</name>
    <dbReference type="NCBI Taxonomy" id="1192197"/>
    <lineage>
        <taxon>Bacteria</taxon>
        <taxon>Bacillati</taxon>
        <taxon>Bacillota</taxon>
        <taxon>Negativicutes</taxon>
        <taxon>Selenomonadales</taxon>
        <taxon>Sporomusaceae</taxon>
        <taxon>Pelosinus</taxon>
    </lineage>
</organism>
<dbReference type="CDD" id="cd05013">
    <property type="entry name" value="SIS_RpiR"/>
    <property type="match status" value="1"/>
</dbReference>
<dbReference type="SUPFAM" id="SSF46689">
    <property type="entry name" value="Homeodomain-like"/>
    <property type="match status" value="1"/>
</dbReference>
<dbReference type="HOGENOM" id="CLU_055769_1_1_9"/>
<name>I9NJD7_9FIRM</name>
<dbReference type="SUPFAM" id="SSF53697">
    <property type="entry name" value="SIS domain"/>
    <property type="match status" value="1"/>
</dbReference>
<gene>
    <name evidence="7" type="ORF">JBW_00160</name>
</gene>
<dbReference type="Gene3D" id="1.10.10.10">
    <property type="entry name" value="Winged helix-like DNA-binding domain superfamily/Winged helix DNA-binding domain"/>
    <property type="match status" value="1"/>
</dbReference>
<dbReference type="PROSITE" id="PS51464">
    <property type="entry name" value="SIS"/>
    <property type="match status" value="1"/>
</dbReference>
<dbReference type="GO" id="GO:0097367">
    <property type="term" value="F:carbohydrate derivative binding"/>
    <property type="evidence" value="ECO:0007669"/>
    <property type="project" value="InterPro"/>
</dbReference>
<keyword evidence="2" id="KW-0238">DNA-binding</keyword>
<evidence type="ECO:0000259" key="5">
    <source>
        <dbReference type="PROSITE" id="PS51071"/>
    </source>
</evidence>
<dbReference type="GO" id="GO:0003677">
    <property type="term" value="F:DNA binding"/>
    <property type="evidence" value="ECO:0007669"/>
    <property type="project" value="UniProtKB-KW"/>
</dbReference>
<dbReference type="AlphaFoldDB" id="I9NJD7"/>
<feature type="domain" description="SIS" evidence="6">
    <location>
        <begin position="127"/>
        <end position="264"/>
    </location>
</feature>
<feature type="domain" description="HTH rpiR-type" evidence="5">
    <location>
        <begin position="4"/>
        <end position="80"/>
    </location>
</feature>
<dbReference type="GO" id="GO:1901135">
    <property type="term" value="P:carbohydrate derivative metabolic process"/>
    <property type="evidence" value="ECO:0007669"/>
    <property type="project" value="InterPro"/>
</dbReference>
<dbReference type="InterPro" id="IPR000281">
    <property type="entry name" value="HTH_RpiR"/>
</dbReference>
<evidence type="ECO:0000256" key="2">
    <source>
        <dbReference type="ARBA" id="ARBA00023125"/>
    </source>
</evidence>
<keyword evidence="1" id="KW-0805">Transcription regulation</keyword>
<evidence type="ECO:0000259" key="6">
    <source>
        <dbReference type="PROSITE" id="PS51464"/>
    </source>
</evidence>
<dbReference type="RefSeq" id="WP_007961085.1">
    <property type="nucleotide sequence ID" value="NZ_CP010978.1"/>
</dbReference>
<dbReference type="InterPro" id="IPR001347">
    <property type="entry name" value="SIS_dom"/>
</dbReference>
<dbReference type="KEGG" id="pft:JBW_00160"/>
<evidence type="ECO:0000313" key="8">
    <source>
        <dbReference type="Proteomes" id="UP000005361"/>
    </source>
</evidence>
<dbReference type="Proteomes" id="UP000005361">
    <property type="component" value="Chromosome"/>
</dbReference>
<dbReference type="InterPro" id="IPR009057">
    <property type="entry name" value="Homeodomain-like_sf"/>
</dbReference>
<dbReference type="PANTHER" id="PTHR30514">
    <property type="entry name" value="GLUCOKINASE"/>
    <property type="match status" value="1"/>
</dbReference>
<evidence type="ECO:0000313" key="7">
    <source>
        <dbReference type="EMBL" id="AJQ25512.1"/>
    </source>
</evidence>
<evidence type="ECO:0000256" key="3">
    <source>
        <dbReference type="ARBA" id="ARBA00023163"/>
    </source>
</evidence>
<sequence length="284" mass="32229">MNKNNVFLDLKENYNKLTGSQKNIGQYVLDNYKEIAFMSAIELGEKVGVSDATIIRFARSIGYSGFAELRKQIREGIKNFDPPHKRLSQSVDDLHDDNDLISQVGKKDLKNLEEFLVNLDMDKINQAVDEIYKANIIYLIGAGSSGVLIDFLALHLRRMGFRVLALSEGGVASIEKIIPITENDLLIACSFPRYSKITFGAIDFAKQKAAKILSITDSYFSTMSMNSDIVFSLKIDNSTFFNSYVVPMELCNILTMSILERNKEKIYITLKENIQNMEMFREKL</sequence>
<dbReference type="Gene3D" id="3.40.50.10490">
    <property type="entry name" value="Glucose-6-phosphate isomerase like protein, domain 1"/>
    <property type="match status" value="1"/>
</dbReference>
<keyword evidence="4" id="KW-0472">Membrane</keyword>
<dbReference type="GO" id="GO:0003700">
    <property type="term" value="F:DNA-binding transcription factor activity"/>
    <property type="evidence" value="ECO:0007669"/>
    <property type="project" value="InterPro"/>
</dbReference>
<evidence type="ECO:0000256" key="1">
    <source>
        <dbReference type="ARBA" id="ARBA00023015"/>
    </source>
</evidence>
<dbReference type="PANTHER" id="PTHR30514:SF18">
    <property type="entry name" value="RPIR-FAMILY TRANSCRIPTIONAL REGULATOR"/>
    <property type="match status" value="1"/>
</dbReference>
<keyword evidence="3" id="KW-0804">Transcription</keyword>
<dbReference type="Pfam" id="PF01418">
    <property type="entry name" value="HTH_6"/>
    <property type="match status" value="1"/>
</dbReference>
<dbReference type="PROSITE" id="PS51071">
    <property type="entry name" value="HTH_RPIR"/>
    <property type="match status" value="1"/>
</dbReference>
<dbReference type="Pfam" id="PF01380">
    <property type="entry name" value="SIS"/>
    <property type="match status" value="1"/>
</dbReference>
<reference evidence="7 8" key="1">
    <citation type="journal article" date="2015" name="Genome Announc.">
        <title>Complete Genome Sequence of Pelosinus fermentans JBW45, a Member of a Remarkably Competitive Group of Negativicutes in the Firmicutes Phylum.</title>
        <authorList>
            <person name="De Leon K.B."/>
            <person name="Utturkar S.M."/>
            <person name="Camilleri L.B."/>
            <person name="Elias D.A."/>
            <person name="Arkin A.P."/>
            <person name="Fields M.W."/>
            <person name="Brown S.D."/>
            <person name="Wall J.D."/>
        </authorList>
    </citation>
    <scope>NUCLEOTIDE SEQUENCE [LARGE SCALE GENOMIC DNA]</scope>
    <source>
        <strain evidence="7 8">JBW45</strain>
    </source>
</reference>
<dbReference type="STRING" id="1192197.JBW_00160"/>